<gene>
    <name evidence="1" type="ORF">PPRIM_AZ9-3.1.T0550001</name>
</gene>
<keyword evidence="2" id="KW-1185">Reference proteome</keyword>
<name>A0A8S1MGA2_PARPR</name>
<dbReference type="AlphaFoldDB" id="A0A8S1MGA2"/>
<organism evidence="1 2">
    <name type="scientific">Paramecium primaurelia</name>
    <dbReference type="NCBI Taxonomy" id="5886"/>
    <lineage>
        <taxon>Eukaryota</taxon>
        <taxon>Sar</taxon>
        <taxon>Alveolata</taxon>
        <taxon>Ciliophora</taxon>
        <taxon>Intramacronucleata</taxon>
        <taxon>Oligohymenophorea</taxon>
        <taxon>Peniculida</taxon>
        <taxon>Parameciidae</taxon>
        <taxon>Paramecium</taxon>
    </lineage>
</organism>
<dbReference type="EMBL" id="CAJJDM010000055">
    <property type="protein sequence ID" value="CAD8075696.1"/>
    <property type="molecule type" value="Genomic_DNA"/>
</dbReference>
<comment type="caution">
    <text evidence="1">The sequence shown here is derived from an EMBL/GenBank/DDBJ whole genome shotgun (WGS) entry which is preliminary data.</text>
</comment>
<evidence type="ECO:0000313" key="2">
    <source>
        <dbReference type="Proteomes" id="UP000688137"/>
    </source>
</evidence>
<proteinExistence type="predicted"/>
<evidence type="ECO:0000313" key="1">
    <source>
        <dbReference type="EMBL" id="CAD8075696.1"/>
    </source>
</evidence>
<sequence length="65" mass="7581">MQIHQGHVVARLGESIIVEFLQAYEINTVRFWMWDIDDRQTDIQVLTVTADRMTEKVIYDGNAQA</sequence>
<accession>A0A8S1MGA2</accession>
<dbReference type="Proteomes" id="UP000688137">
    <property type="component" value="Unassembled WGS sequence"/>
</dbReference>
<reference evidence="1" key="1">
    <citation type="submission" date="2021-01" db="EMBL/GenBank/DDBJ databases">
        <authorList>
            <consortium name="Genoscope - CEA"/>
            <person name="William W."/>
        </authorList>
    </citation>
    <scope>NUCLEOTIDE SEQUENCE</scope>
</reference>
<protein>
    <submittedName>
        <fullName evidence="1">Uncharacterized protein</fullName>
    </submittedName>
</protein>